<dbReference type="Proteomes" id="UP000751190">
    <property type="component" value="Unassembled WGS sequence"/>
</dbReference>
<evidence type="ECO:0000313" key="2">
    <source>
        <dbReference type="EMBL" id="KAG8461725.1"/>
    </source>
</evidence>
<dbReference type="AlphaFoldDB" id="A0A8J5XMF7"/>
<name>A0A8J5XMF7_DIALT</name>
<evidence type="ECO:0000256" key="1">
    <source>
        <dbReference type="SAM" id="MobiDB-lite"/>
    </source>
</evidence>
<protein>
    <submittedName>
        <fullName evidence="2">Uncharacterized protein</fullName>
    </submittedName>
</protein>
<proteinExistence type="predicted"/>
<feature type="region of interest" description="Disordered" evidence="1">
    <location>
        <begin position="45"/>
        <end position="69"/>
    </location>
</feature>
<organism evidence="2 3">
    <name type="scientific">Diacronema lutheri</name>
    <name type="common">Unicellular marine alga</name>
    <name type="synonym">Monochrysis lutheri</name>
    <dbReference type="NCBI Taxonomy" id="2081491"/>
    <lineage>
        <taxon>Eukaryota</taxon>
        <taxon>Haptista</taxon>
        <taxon>Haptophyta</taxon>
        <taxon>Pavlovophyceae</taxon>
        <taxon>Pavlovales</taxon>
        <taxon>Pavlovaceae</taxon>
        <taxon>Diacronema</taxon>
    </lineage>
</organism>
<accession>A0A8J5XMF7</accession>
<dbReference type="EMBL" id="JAGTXO010000024">
    <property type="protein sequence ID" value="KAG8461725.1"/>
    <property type="molecule type" value="Genomic_DNA"/>
</dbReference>
<feature type="region of interest" description="Disordered" evidence="1">
    <location>
        <begin position="1"/>
        <end position="26"/>
    </location>
</feature>
<sequence length="69" mass="7734">MRNVTRGGEAPKPRAREAQNLKQGLKAPAVREYREQLGAFETHKGKREEKAMANDKAIVEKLEHAPAKP</sequence>
<feature type="compositionally biased region" description="Basic and acidic residues" evidence="1">
    <location>
        <begin position="9"/>
        <end position="19"/>
    </location>
</feature>
<evidence type="ECO:0000313" key="3">
    <source>
        <dbReference type="Proteomes" id="UP000751190"/>
    </source>
</evidence>
<keyword evidence="3" id="KW-1185">Reference proteome</keyword>
<gene>
    <name evidence="2" type="ORF">KFE25_001343</name>
</gene>
<comment type="caution">
    <text evidence="2">The sequence shown here is derived from an EMBL/GenBank/DDBJ whole genome shotgun (WGS) entry which is preliminary data.</text>
</comment>
<reference evidence="2" key="1">
    <citation type="submission" date="2021-05" db="EMBL/GenBank/DDBJ databases">
        <title>The genome of the haptophyte Pavlova lutheri (Diacronema luteri, Pavlovales) - a model for lipid biosynthesis in eukaryotic algae.</title>
        <authorList>
            <person name="Hulatt C.J."/>
            <person name="Posewitz M.C."/>
        </authorList>
    </citation>
    <scope>NUCLEOTIDE SEQUENCE</scope>
    <source>
        <strain evidence="2">NIVA-4/92</strain>
    </source>
</reference>